<keyword evidence="1" id="KW-0934">Plastid</keyword>
<accession>A0A7U0FP13</accession>
<name>A0A7U0FP13_9DIPS</name>
<dbReference type="GeneID" id="67147461"/>
<dbReference type="AlphaFoldDB" id="A0A7U0FP13"/>
<proteinExistence type="predicted"/>
<dbReference type="GO" id="GO:0005840">
    <property type="term" value="C:ribosome"/>
    <property type="evidence" value="ECO:0007669"/>
    <property type="project" value="UniProtKB-KW"/>
</dbReference>
<protein>
    <submittedName>
        <fullName evidence="1">Ribosomal protein L16</fullName>
    </submittedName>
</protein>
<dbReference type="EMBL" id="MN566122">
    <property type="protein sequence ID" value="QQV69311.1"/>
    <property type="molecule type" value="Genomic_DNA"/>
</dbReference>
<dbReference type="RefSeq" id="YP_010148506.1">
    <property type="nucleotide sequence ID" value="NC_057105.1"/>
</dbReference>
<sequence length="60" mass="6967">MLSLDHIETNRSRSTSNDTKCTSWWKNMGTYISRQTGYSKTRRNTYGFGERIPRILGSCC</sequence>
<organism evidence="1">
    <name type="scientific">Zabelia insularis</name>
    <dbReference type="NCBI Taxonomy" id="2803976"/>
    <lineage>
        <taxon>Eukaryota</taxon>
        <taxon>Viridiplantae</taxon>
        <taxon>Streptophyta</taxon>
        <taxon>Embryophyta</taxon>
        <taxon>Tracheophyta</taxon>
        <taxon>Spermatophyta</taxon>
        <taxon>Magnoliopsida</taxon>
        <taxon>eudicotyledons</taxon>
        <taxon>Gunneridae</taxon>
        <taxon>Pentapetalae</taxon>
        <taxon>asterids</taxon>
        <taxon>campanulids</taxon>
        <taxon>Dipsacales</taxon>
        <taxon>Caprifoliaceae</taxon>
        <taxon>Zabelia</taxon>
    </lineage>
</organism>
<geneLocation type="chloroplast" evidence="1"/>
<keyword evidence="1" id="KW-0150">Chloroplast</keyword>
<gene>
    <name evidence="1" type="primary">rpl16</name>
</gene>
<evidence type="ECO:0000313" key="1">
    <source>
        <dbReference type="EMBL" id="QQV69311.1"/>
    </source>
</evidence>
<keyword evidence="1" id="KW-0689">Ribosomal protein</keyword>
<reference evidence="1" key="1">
    <citation type="submission" date="2019-10" db="EMBL/GenBank/DDBJ databases">
        <title>The complete chloroplast genome sequence of Ulleung-do Island endemic plant, Zabelia insularis (Caprifoliaceae), in Korea.</title>
        <authorList>
            <person name="Lee W."/>
            <person name="Yang J."/>
            <person name="Kim S.-C."/>
            <person name="Pak J.-H."/>
        </authorList>
    </citation>
    <scope>NUCLEOTIDE SEQUENCE</scope>
</reference>
<keyword evidence="1" id="KW-0687">Ribonucleoprotein</keyword>